<reference evidence="1 2" key="1">
    <citation type="submission" date="2019-12" db="EMBL/GenBank/DDBJ databases">
        <title>Erwinia sp. nov., isolated from droppings of birds in the Qinghai-Tiebt plateau of China.</title>
        <authorList>
            <person name="Ge Y."/>
        </authorList>
    </citation>
    <scope>NUCLEOTIDE SEQUENCE [LARGE SCALE GENOMIC DNA]</scope>
    <source>
        <strain evidence="1 2">J780</strain>
    </source>
</reference>
<proteinExistence type="predicted"/>
<sequence length="136" mass="15345">MVLKRFLNDIKENKEKHTTENIGKTTGKLFLNAALINDLSSIFSKKFVGKMSVSFLISTIFSIGGSASRAVYASEKLKHTNYDLYINLRNAGDLDLFYFLVDAYAGPFIDAMVLKQKKPDVWDEILLILSESLTKK</sequence>
<dbReference type="KEGG" id="erwi:GN242_06690"/>
<accession>A0A6I6F6X5</accession>
<name>A0A6I6F6X5_9GAMM</name>
<evidence type="ECO:0000313" key="1">
    <source>
        <dbReference type="EMBL" id="QGU89650.1"/>
    </source>
</evidence>
<evidence type="ECO:0000313" key="2">
    <source>
        <dbReference type="Proteomes" id="UP000424752"/>
    </source>
</evidence>
<dbReference type="Proteomes" id="UP000424752">
    <property type="component" value="Chromosome"/>
</dbReference>
<gene>
    <name evidence="1" type="ORF">GN242_06690</name>
</gene>
<organism evidence="1 2">
    <name type="scientific">Erwinia sorbitola</name>
    <dbReference type="NCBI Taxonomy" id="2681984"/>
    <lineage>
        <taxon>Bacteria</taxon>
        <taxon>Pseudomonadati</taxon>
        <taxon>Pseudomonadota</taxon>
        <taxon>Gammaproteobacteria</taxon>
        <taxon>Enterobacterales</taxon>
        <taxon>Erwiniaceae</taxon>
        <taxon>Erwinia</taxon>
    </lineage>
</organism>
<dbReference type="AlphaFoldDB" id="A0A6I6F6X5"/>
<dbReference type="EMBL" id="CP046509">
    <property type="protein sequence ID" value="QGU89650.1"/>
    <property type="molecule type" value="Genomic_DNA"/>
</dbReference>
<protein>
    <submittedName>
        <fullName evidence="1">Uncharacterized protein</fullName>
    </submittedName>
</protein>